<comment type="catalytic activity">
    <reaction evidence="8">
        <text>L-seryl-[protein] + ATP = O-phospho-L-seryl-[protein] + ADP + H(+)</text>
        <dbReference type="Rhea" id="RHEA:17989"/>
        <dbReference type="Rhea" id="RHEA-COMP:9863"/>
        <dbReference type="Rhea" id="RHEA-COMP:11604"/>
        <dbReference type="ChEBI" id="CHEBI:15378"/>
        <dbReference type="ChEBI" id="CHEBI:29999"/>
        <dbReference type="ChEBI" id="CHEBI:30616"/>
        <dbReference type="ChEBI" id="CHEBI:83421"/>
        <dbReference type="ChEBI" id="CHEBI:456216"/>
        <dbReference type="EC" id="2.7.11.1"/>
    </reaction>
</comment>
<evidence type="ECO:0000256" key="5">
    <source>
        <dbReference type="ARBA" id="ARBA00022777"/>
    </source>
</evidence>
<dbReference type="PANTHER" id="PTHR43671">
    <property type="entry name" value="SERINE/THREONINE-PROTEIN KINASE NEK"/>
    <property type="match status" value="1"/>
</dbReference>
<keyword evidence="6" id="KW-0067">ATP-binding</keyword>
<dbReference type="Pfam" id="PF00069">
    <property type="entry name" value="Pkinase"/>
    <property type="match status" value="1"/>
</dbReference>
<dbReference type="Proteomes" id="UP001056384">
    <property type="component" value="Chromosome 3"/>
</dbReference>
<feature type="compositionally biased region" description="Basic and acidic residues" evidence="9">
    <location>
        <begin position="439"/>
        <end position="456"/>
    </location>
</feature>
<dbReference type="SMART" id="SM00220">
    <property type="entry name" value="S_TKc"/>
    <property type="match status" value="1"/>
</dbReference>
<keyword evidence="2" id="KW-0723">Serine/threonine-protein kinase</keyword>
<evidence type="ECO:0000256" key="9">
    <source>
        <dbReference type="SAM" id="MobiDB-lite"/>
    </source>
</evidence>
<evidence type="ECO:0000256" key="4">
    <source>
        <dbReference type="ARBA" id="ARBA00022741"/>
    </source>
</evidence>
<dbReference type="GO" id="GO:0004674">
    <property type="term" value="F:protein serine/threonine kinase activity"/>
    <property type="evidence" value="ECO:0007669"/>
    <property type="project" value="UniProtKB-KW"/>
</dbReference>
<evidence type="ECO:0000313" key="12">
    <source>
        <dbReference type="Proteomes" id="UP001056384"/>
    </source>
</evidence>
<evidence type="ECO:0000259" key="10">
    <source>
        <dbReference type="PROSITE" id="PS50011"/>
    </source>
</evidence>
<dbReference type="InterPro" id="IPR008271">
    <property type="entry name" value="Ser/Thr_kinase_AS"/>
</dbReference>
<keyword evidence="12" id="KW-1185">Reference proteome</keyword>
<feature type="domain" description="Protein kinase" evidence="10">
    <location>
        <begin position="629"/>
        <end position="914"/>
    </location>
</feature>
<keyword evidence="5 11" id="KW-0418">Kinase</keyword>
<feature type="compositionally biased region" description="Polar residues" evidence="9">
    <location>
        <begin position="27"/>
        <end position="52"/>
    </location>
</feature>
<dbReference type="Gene3D" id="1.10.510.10">
    <property type="entry name" value="Transferase(Phosphotransferase) domain 1"/>
    <property type="match status" value="1"/>
</dbReference>
<feature type="compositionally biased region" description="Polar residues" evidence="9">
    <location>
        <begin position="172"/>
        <end position="183"/>
    </location>
</feature>
<evidence type="ECO:0000313" key="11">
    <source>
        <dbReference type="EMBL" id="USW51546.1"/>
    </source>
</evidence>
<dbReference type="InterPro" id="IPR050660">
    <property type="entry name" value="NEK_Ser/Thr_kinase"/>
</dbReference>
<dbReference type="SUPFAM" id="SSF56112">
    <property type="entry name" value="Protein kinase-like (PK-like)"/>
    <property type="match status" value="1"/>
</dbReference>
<organism evidence="11 12">
    <name type="scientific">Septoria linicola</name>
    <dbReference type="NCBI Taxonomy" id="215465"/>
    <lineage>
        <taxon>Eukaryota</taxon>
        <taxon>Fungi</taxon>
        <taxon>Dikarya</taxon>
        <taxon>Ascomycota</taxon>
        <taxon>Pezizomycotina</taxon>
        <taxon>Dothideomycetes</taxon>
        <taxon>Dothideomycetidae</taxon>
        <taxon>Mycosphaerellales</taxon>
        <taxon>Mycosphaerellaceae</taxon>
        <taxon>Septoria</taxon>
    </lineage>
</organism>
<dbReference type="CDD" id="cd00180">
    <property type="entry name" value="PKc"/>
    <property type="match status" value="1"/>
</dbReference>
<accession>A0A9Q9AT87</accession>
<dbReference type="EMBL" id="CP099420">
    <property type="protein sequence ID" value="USW51546.1"/>
    <property type="molecule type" value="Genomic_DNA"/>
</dbReference>
<dbReference type="GO" id="GO:0005634">
    <property type="term" value="C:nucleus"/>
    <property type="evidence" value="ECO:0007669"/>
    <property type="project" value="TreeGrafter"/>
</dbReference>
<reference evidence="11" key="1">
    <citation type="submission" date="2022-06" db="EMBL/GenBank/DDBJ databases">
        <title>Complete genome sequences of two strains of the flax pathogen Septoria linicola.</title>
        <authorList>
            <person name="Lapalu N."/>
            <person name="Simon A."/>
            <person name="Demenou B."/>
            <person name="Paumier D."/>
            <person name="Guillot M.-P."/>
            <person name="Gout L."/>
            <person name="Valade R."/>
        </authorList>
    </citation>
    <scope>NUCLEOTIDE SEQUENCE</scope>
    <source>
        <strain evidence="11">SE15195</strain>
    </source>
</reference>
<keyword evidence="3" id="KW-0808">Transferase</keyword>
<dbReference type="AlphaFoldDB" id="A0A9Q9AT87"/>
<feature type="region of interest" description="Disordered" evidence="9">
    <location>
        <begin position="164"/>
        <end position="190"/>
    </location>
</feature>
<gene>
    <name evidence="11" type="ORF">Slin15195_G048650</name>
</gene>
<dbReference type="InterPro" id="IPR000719">
    <property type="entry name" value="Prot_kinase_dom"/>
</dbReference>
<evidence type="ECO:0000256" key="6">
    <source>
        <dbReference type="ARBA" id="ARBA00022840"/>
    </source>
</evidence>
<dbReference type="PROSITE" id="PS50011">
    <property type="entry name" value="PROTEIN_KINASE_DOM"/>
    <property type="match status" value="1"/>
</dbReference>
<proteinExistence type="predicted"/>
<dbReference type="Gene3D" id="3.30.200.20">
    <property type="entry name" value="Phosphorylase Kinase, domain 1"/>
    <property type="match status" value="1"/>
</dbReference>
<evidence type="ECO:0000256" key="3">
    <source>
        <dbReference type="ARBA" id="ARBA00022679"/>
    </source>
</evidence>
<evidence type="ECO:0000256" key="8">
    <source>
        <dbReference type="ARBA" id="ARBA00048679"/>
    </source>
</evidence>
<dbReference type="PANTHER" id="PTHR43671:SF98">
    <property type="entry name" value="SERINE_THREONINE-PROTEIN KINASE NEK11"/>
    <property type="match status" value="1"/>
</dbReference>
<feature type="region of interest" description="Disordered" evidence="9">
    <location>
        <begin position="935"/>
        <end position="962"/>
    </location>
</feature>
<comment type="catalytic activity">
    <reaction evidence="7">
        <text>L-threonyl-[protein] + ATP = O-phospho-L-threonyl-[protein] + ADP + H(+)</text>
        <dbReference type="Rhea" id="RHEA:46608"/>
        <dbReference type="Rhea" id="RHEA-COMP:11060"/>
        <dbReference type="Rhea" id="RHEA-COMP:11605"/>
        <dbReference type="ChEBI" id="CHEBI:15378"/>
        <dbReference type="ChEBI" id="CHEBI:30013"/>
        <dbReference type="ChEBI" id="CHEBI:30616"/>
        <dbReference type="ChEBI" id="CHEBI:61977"/>
        <dbReference type="ChEBI" id="CHEBI:456216"/>
        <dbReference type="EC" id="2.7.11.1"/>
    </reaction>
</comment>
<feature type="region of interest" description="Disordered" evidence="9">
    <location>
        <begin position="1"/>
        <end position="52"/>
    </location>
</feature>
<protein>
    <recommendedName>
        <fullName evidence="1">non-specific serine/threonine protein kinase</fullName>
        <ecNumber evidence="1">2.7.11.1</ecNumber>
    </recommendedName>
</protein>
<dbReference type="EC" id="2.7.11.1" evidence="1"/>
<sequence>MNGTTQSIGDAGSAPINCMPPDDQYELNEQLSGGYQTSPGASPSGHQAGNLIAYSNQPLGNHFSFQATSLDHQHGYLSCPSLTNEVDSAYATGSTYAGAFQESGPTFSQSCGGLSGFTTDPVSVPTYNDYESGASSVLNHFSEVEGNTMPLRMLSSSSQHTFLPYPGKRLRSTSPTSTDNSAGSRRRVKPAPYRTAADVITIPEGKERSMYFFVEEWKGKDHLPDKQKLEAMSRLVHLPLLDFTMWFAAKVQLAPGRAIWVADSEMAEPTQLIHPDIKRLIDDYIERHNRQACKVKDGTGDFRCTWNCGYATSKRNAWEQHEETKQPQQFWVCADCQSGLDAESAGPHVNHRKDKFLEHAKIHAKAHPDDPDYRYTLRTRSEVMYNAPFHPQCTFKLPNGLICYAQFSSWKDRIEHYVRHYKSNPGTRSSARVSRRRGQRGERDNDVGGDHAHLVVEKSPMQERSTTGSPTTTVAQDQRSASSNQHCSMLGLTSVNALPEMMGSFFDVVQLRVVTADLEQARFVALQYSDVASDSIVAGNACHGRQDGLTLESVPSPLREAIVLTREMQVRYLWVNVGSESGHVDQFYQKALFVIVISAIETSALITQFACTYDQLDMVQDWVQHDIAFDHVQFLGHGAYSMVDKVEVRYASHASSQHNMRTFARKSVVRASTSSPLAASAHLREIEIMQKFDHPHIAQFVAAYYQDNALNILISPVAECDLRQYLSYPDRFPDERQFLPQWFLCLADAVEYIHDLKCRHKDIKPANILISDHKVLLTDFGTSTHFSNDQSATAGDAFMTPKYCAPEVAALGERGRSADIWSLGCVYLEMLAVLVHQSVTDLHDSIAMESVSADRHHTYHSQQVALLAWLDGLCDKDYSAHIASLAGCIRSMLDSEACRRPKAAEVVRLLQESSACSSQAADKDISCPYCPAAADRRTSKTNTGPALASKEPASATATPEDDDNEALVAALLDAVL</sequence>
<dbReference type="GO" id="GO:0005524">
    <property type="term" value="F:ATP binding"/>
    <property type="evidence" value="ECO:0007669"/>
    <property type="project" value="UniProtKB-KW"/>
</dbReference>
<evidence type="ECO:0000256" key="7">
    <source>
        <dbReference type="ARBA" id="ARBA00047899"/>
    </source>
</evidence>
<evidence type="ECO:0000256" key="1">
    <source>
        <dbReference type="ARBA" id="ARBA00012513"/>
    </source>
</evidence>
<evidence type="ECO:0000256" key="2">
    <source>
        <dbReference type="ARBA" id="ARBA00022527"/>
    </source>
</evidence>
<dbReference type="InterPro" id="IPR011009">
    <property type="entry name" value="Kinase-like_dom_sf"/>
</dbReference>
<dbReference type="PROSITE" id="PS00108">
    <property type="entry name" value="PROTEIN_KINASE_ST"/>
    <property type="match status" value="1"/>
</dbReference>
<feature type="compositionally biased region" description="Polar residues" evidence="9">
    <location>
        <begin position="462"/>
        <end position="480"/>
    </location>
</feature>
<keyword evidence="4" id="KW-0547">Nucleotide-binding</keyword>
<name>A0A9Q9AT87_9PEZI</name>
<feature type="region of interest" description="Disordered" evidence="9">
    <location>
        <begin position="421"/>
        <end position="480"/>
    </location>
</feature>